<dbReference type="AlphaFoldDB" id="A0A9D4GLJ4"/>
<proteinExistence type="predicted"/>
<evidence type="ECO:0000313" key="2">
    <source>
        <dbReference type="Proteomes" id="UP000828390"/>
    </source>
</evidence>
<accession>A0A9D4GLJ4</accession>
<dbReference type="EMBL" id="JAIWYP010000005">
    <property type="protein sequence ID" value="KAH3819384.1"/>
    <property type="molecule type" value="Genomic_DNA"/>
</dbReference>
<comment type="caution">
    <text evidence="1">The sequence shown here is derived from an EMBL/GenBank/DDBJ whole genome shotgun (WGS) entry which is preliminary data.</text>
</comment>
<organism evidence="1 2">
    <name type="scientific">Dreissena polymorpha</name>
    <name type="common">Zebra mussel</name>
    <name type="synonym">Mytilus polymorpha</name>
    <dbReference type="NCBI Taxonomy" id="45954"/>
    <lineage>
        <taxon>Eukaryota</taxon>
        <taxon>Metazoa</taxon>
        <taxon>Spiralia</taxon>
        <taxon>Lophotrochozoa</taxon>
        <taxon>Mollusca</taxon>
        <taxon>Bivalvia</taxon>
        <taxon>Autobranchia</taxon>
        <taxon>Heteroconchia</taxon>
        <taxon>Euheterodonta</taxon>
        <taxon>Imparidentia</taxon>
        <taxon>Neoheterodontei</taxon>
        <taxon>Myida</taxon>
        <taxon>Dreissenoidea</taxon>
        <taxon>Dreissenidae</taxon>
        <taxon>Dreissena</taxon>
    </lineage>
</organism>
<evidence type="ECO:0000313" key="1">
    <source>
        <dbReference type="EMBL" id="KAH3819384.1"/>
    </source>
</evidence>
<dbReference type="Proteomes" id="UP000828390">
    <property type="component" value="Unassembled WGS sequence"/>
</dbReference>
<reference evidence="1" key="2">
    <citation type="submission" date="2020-11" db="EMBL/GenBank/DDBJ databases">
        <authorList>
            <person name="McCartney M.A."/>
            <person name="Auch B."/>
            <person name="Kono T."/>
            <person name="Mallez S."/>
            <person name="Becker A."/>
            <person name="Gohl D.M."/>
            <person name="Silverstein K.A.T."/>
            <person name="Koren S."/>
            <person name="Bechman K.B."/>
            <person name="Herman A."/>
            <person name="Abrahante J.E."/>
            <person name="Garbe J."/>
        </authorList>
    </citation>
    <scope>NUCLEOTIDE SEQUENCE</scope>
    <source>
        <strain evidence="1">Duluth1</strain>
        <tissue evidence="1">Whole animal</tissue>
    </source>
</reference>
<protein>
    <submittedName>
        <fullName evidence="1">Uncharacterized protein</fullName>
    </submittedName>
</protein>
<reference evidence="1" key="1">
    <citation type="journal article" date="2019" name="bioRxiv">
        <title>The Genome of the Zebra Mussel, Dreissena polymorpha: A Resource for Invasive Species Research.</title>
        <authorList>
            <person name="McCartney M.A."/>
            <person name="Auch B."/>
            <person name="Kono T."/>
            <person name="Mallez S."/>
            <person name="Zhang Y."/>
            <person name="Obille A."/>
            <person name="Becker A."/>
            <person name="Abrahante J.E."/>
            <person name="Garbe J."/>
            <person name="Badalamenti J.P."/>
            <person name="Herman A."/>
            <person name="Mangelson H."/>
            <person name="Liachko I."/>
            <person name="Sullivan S."/>
            <person name="Sone E.D."/>
            <person name="Koren S."/>
            <person name="Silverstein K.A.T."/>
            <person name="Beckman K.B."/>
            <person name="Gohl D.M."/>
        </authorList>
    </citation>
    <scope>NUCLEOTIDE SEQUENCE</scope>
    <source>
        <strain evidence="1">Duluth1</strain>
        <tissue evidence="1">Whole animal</tissue>
    </source>
</reference>
<keyword evidence="2" id="KW-1185">Reference proteome</keyword>
<sequence length="82" mass="9137">MNLTVYLYAIFLIAVKGIKGFKYPSFLAAILMWKKYVLKVIASLQELVFQAPLSALLSVAKQMSAMPSSFRPSTVHAQDARN</sequence>
<gene>
    <name evidence="1" type="ORF">DPMN_121117</name>
</gene>
<name>A0A9D4GLJ4_DREPO</name>